<dbReference type="Proteomes" id="UP000061809">
    <property type="component" value="Chromosome"/>
</dbReference>
<proteinExistence type="predicted"/>
<dbReference type="PANTHER" id="PTHR34985:SF1">
    <property type="entry name" value="SLR0554 PROTEIN"/>
    <property type="match status" value="1"/>
</dbReference>
<sequence length="700" mass="81088">MKLTLIRTDRETGKESFSTLEAENLIAKIKKENKAAHVSALRHLIPILQGTNNHYQNIDKLPRIYPAVEYARTKDGEHRVKIYNGLVQIEVNHLTGSTEVEQIKQQVSLLPQTFAAFCGSSGRSVKIWVLFALPDGSLPKRESEMVLFHAHAYRLAVNCYQPLLPYSITLKEPSLNQSCRMTLDEQPYYNPAATTFCLEQPFAIPGETTFKEQKQAETNPLLRMQPGYSSSDTFSMLFEAALNRSFDGLTNWKRGDDLRPLLTRLAEHCYKAGIPEEEVVRQTLMHYYREADEPVIRAAIHNIYRECKGFGTRNSMTAEQDTAFRLEEFMNRRYEFRYNTVLGELEYRQRDSIHFQFRPADQRIRSSIALNALKEGIRVWDRDIARYLTSDYIPLHNPVEEYLNDTGRWDGKDRIRALADLVPCENPHWRELFYRWFLSMTAHWRGLDRQHGNSTSPLLVGAQGYRKSTFCRILLPPELRFGYTDSIDFKSKQDAERSLGRFFLINIDEFDQISVSQQGFLKHLLQKPVANLRKPYGTAIQEIRRYASFIGTSNQKDLLTDPSGSRRFICIEVTGPINTNVTINYRQLYAQAMTAISQGERYWLDDTDEAILKQSNQEFEQPTPLEQLFLCHFQAAQTEDEGTWMTPMEILSFLQKKTKDRLAISKVAYFGRALRKLGISSRRRNRGTEYHVIINETAFQ</sequence>
<dbReference type="PATRIC" id="fig|246787.4.peg.4485"/>
<feature type="domain" description="BT4734-like N-terminal" evidence="2">
    <location>
        <begin position="58"/>
        <end position="189"/>
    </location>
</feature>
<dbReference type="KEGG" id="bcel:BcellWH2_04341"/>
<evidence type="ECO:0000259" key="1">
    <source>
        <dbReference type="Pfam" id="PF05272"/>
    </source>
</evidence>
<accession>A0A0P0GVZ9</accession>
<feature type="domain" description="Virulence-associated protein E-like" evidence="1">
    <location>
        <begin position="405"/>
        <end position="620"/>
    </location>
</feature>
<reference evidence="4 5" key="1">
    <citation type="journal article" date="2015" name="Science">
        <title>Genetic determinants of in vivo fitness and diet responsiveness in multiple human gut Bacteroides.</title>
        <authorList>
            <person name="Wu M."/>
            <person name="McNulty N.P."/>
            <person name="Rodionov D.A."/>
            <person name="Khoroshkin M.S."/>
            <person name="Griffin N.W."/>
            <person name="Cheng J."/>
            <person name="Latreille P."/>
            <person name="Kerstetter R.A."/>
            <person name="Terrapon N."/>
            <person name="Henrissat B."/>
            <person name="Osterman A.L."/>
            <person name="Gordon J.I."/>
        </authorList>
    </citation>
    <scope>NUCLEOTIDE SEQUENCE [LARGE SCALE GENOMIC DNA]</scope>
    <source>
        <strain evidence="4 5">WH2</strain>
    </source>
</reference>
<dbReference type="InterPro" id="IPR014907">
    <property type="entry name" value="BT4734-like_N"/>
</dbReference>
<dbReference type="Pfam" id="PF12990">
    <property type="entry name" value="DUF3874"/>
    <property type="match status" value="1"/>
</dbReference>
<dbReference type="InterPro" id="IPR007936">
    <property type="entry name" value="VapE-like_dom"/>
</dbReference>
<dbReference type="Pfam" id="PF05272">
    <property type="entry name" value="VapE-like_dom"/>
    <property type="match status" value="1"/>
</dbReference>
<organism evidence="4 5">
    <name type="scientific">Bacteroides cellulosilyticus</name>
    <dbReference type="NCBI Taxonomy" id="246787"/>
    <lineage>
        <taxon>Bacteria</taxon>
        <taxon>Pseudomonadati</taxon>
        <taxon>Bacteroidota</taxon>
        <taxon>Bacteroidia</taxon>
        <taxon>Bacteroidales</taxon>
        <taxon>Bacteroidaceae</taxon>
        <taxon>Bacteroides</taxon>
    </lineage>
</organism>
<dbReference type="InterPro" id="IPR027417">
    <property type="entry name" value="P-loop_NTPase"/>
</dbReference>
<dbReference type="InterPro" id="IPR024450">
    <property type="entry name" value="DUF3874"/>
</dbReference>
<name>A0A0P0GVZ9_9BACE</name>
<dbReference type="Pfam" id="PF08800">
    <property type="entry name" value="BT4734-like_N"/>
    <property type="match status" value="1"/>
</dbReference>
<dbReference type="SUPFAM" id="SSF52540">
    <property type="entry name" value="P-loop containing nucleoside triphosphate hydrolases"/>
    <property type="match status" value="1"/>
</dbReference>
<feature type="domain" description="DUF3874" evidence="3">
    <location>
        <begin position="624"/>
        <end position="692"/>
    </location>
</feature>
<evidence type="ECO:0000259" key="3">
    <source>
        <dbReference type="Pfam" id="PF12990"/>
    </source>
</evidence>
<dbReference type="AlphaFoldDB" id="A0A0P0GVZ9"/>
<evidence type="ECO:0000259" key="2">
    <source>
        <dbReference type="Pfam" id="PF08800"/>
    </source>
</evidence>
<evidence type="ECO:0000313" key="5">
    <source>
        <dbReference type="Proteomes" id="UP000061809"/>
    </source>
</evidence>
<evidence type="ECO:0008006" key="6">
    <source>
        <dbReference type="Google" id="ProtNLM"/>
    </source>
</evidence>
<evidence type="ECO:0000313" key="4">
    <source>
        <dbReference type="EMBL" id="ALJ61558.1"/>
    </source>
</evidence>
<dbReference type="EMBL" id="CP012801">
    <property type="protein sequence ID" value="ALJ61558.1"/>
    <property type="molecule type" value="Genomic_DNA"/>
</dbReference>
<dbReference type="RefSeq" id="WP_029327706.1">
    <property type="nucleotide sequence ID" value="NZ_CP012801.1"/>
</dbReference>
<dbReference type="PANTHER" id="PTHR34985">
    <property type="entry name" value="SLR0554 PROTEIN"/>
    <property type="match status" value="1"/>
</dbReference>
<gene>
    <name evidence="4" type="ORF">BcellWH2_04341</name>
</gene>
<protein>
    <recommendedName>
        <fullName evidence="6">Helicase</fullName>
    </recommendedName>
</protein>